<dbReference type="Pfam" id="PF01128">
    <property type="entry name" value="IspD"/>
    <property type="match status" value="1"/>
</dbReference>
<dbReference type="InterPro" id="IPR050088">
    <property type="entry name" value="IspD/TarI_cytidylyltransf_bact"/>
</dbReference>
<evidence type="ECO:0000256" key="1">
    <source>
        <dbReference type="ARBA" id="ARBA00001282"/>
    </source>
</evidence>
<evidence type="ECO:0000256" key="3">
    <source>
        <dbReference type="ARBA" id="ARBA00009789"/>
    </source>
</evidence>
<feature type="site" description="Positions MEP for the nucleophilic attack" evidence="7">
    <location>
        <position position="204"/>
    </location>
</feature>
<comment type="catalytic activity">
    <reaction evidence="1 7">
        <text>2-C-methyl-D-erythritol 4-phosphate + CTP + H(+) = 4-CDP-2-C-methyl-D-erythritol + diphosphate</text>
        <dbReference type="Rhea" id="RHEA:13429"/>
        <dbReference type="ChEBI" id="CHEBI:15378"/>
        <dbReference type="ChEBI" id="CHEBI:33019"/>
        <dbReference type="ChEBI" id="CHEBI:37563"/>
        <dbReference type="ChEBI" id="CHEBI:57823"/>
        <dbReference type="ChEBI" id="CHEBI:58262"/>
        <dbReference type="EC" id="2.7.7.60"/>
    </reaction>
</comment>
<proteinExistence type="inferred from homology"/>
<dbReference type="InterPro" id="IPR034683">
    <property type="entry name" value="IspD/TarI"/>
</dbReference>
<dbReference type="InterPro" id="IPR029044">
    <property type="entry name" value="Nucleotide-diphossugar_trans"/>
</dbReference>
<dbReference type="InterPro" id="IPR018294">
    <property type="entry name" value="ISPD_synthase_CS"/>
</dbReference>
<dbReference type="PANTHER" id="PTHR32125">
    <property type="entry name" value="2-C-METHYL-D-ERYTHRITOL 4-PHOSPHATE CYTIDYLYLTRANSFERASE, CHLOROPLASTIC"/>
    <property type="match status" value="1"/>
</dbReference>
<keyword evidence="4 7" id="KW-0808">Transferase</keyword>
<dbReference type="HAMAP" id="MF_00108">
    <property type="entry name" value="IspD"/>
    <property type="match status" value="1"/>
</dbReference>
<dbReference type="NCBIfam" id="TIGR00453">
    <property type="entry name" value="ispD"/>
    <property type="match status" value="1"/>
</dbReference>
<comment type="pathway">
    <text evidence="2 7">Isoprenoid biosynthesis; isopentenyl diphosphate biosynthesis via DXP pathway; isopentenyl diphosphate from 1-deoxy-D-xylulose 5-phosphate: step 2/6.</text>
</comment>
<comment type="similarity">
    <text evidence="3 7">Belongs to the IspD/TarI cytidylyltransferase family. IspD subfamily.</text>
</comment>
<accession>A0A2Z5G6N6</accession>
<dbReference type="Proteomes" id="UP000253606">
    <property type="component" value="Chromosome"/>
</dbReference>
<dbReference type="FunFam" id="3.90.550.10:FF:000003">
    <property type="entry name" value="2-C-methyl-D-erythritol 4-phosphate cytidylyltransferase"/>
    <property type="match status" value="1"/>
</dbReference>
<feature type="site" description="Transition state stabilizer" evidence="7">
    <location>
        <position position="12"/>
    </location>
</feature>
<keyword evidence="6 7" id="KW-0414">Isoprene biosynthesis</keyword>
<dbReference type="PROSITE" id="PS01295">
    <property type="entry name" value="ISPD"/>
    <property type="match status" value="1"/>
</dbReference>
<dbReference type="PANTHER" id="PTHR32125:SF4">
    <property type="entry name" value="2-C-METHYL-D-ERYTHRITOL 4-PHOSPHATE CYTIDYLYLTRANSFERASE, CHLOROPLASTIC"/>
    <property type="match status" value="1"/>
</dbReference>
<dbReference type="SUPFAM" id="SSF53448">
    <property type="entry name" value="Nucleotide-diphospho-sugar transferases"/>
    <property type="match status" value="1"/>
</dbReference>
<feature type="site" description="Positions MEP for the nucleophilic attack" evidence="7">
    <location>
        <position position="148"/>
    </location>
</feature>
<gene>
    <name evidence="7" type="primary">ispD</name>
    <name evidence="8" type="ORF">ACPOL_5401</name>
</gene>
<evidence type="ECO:0000256" key="4">
    <source>
        <dbReference type="ARBA" id="ARBA00022679"/>
    </source>
</evidence>
<protein>
    <recommendedName>
        <fullName evidence="7">2-C-methyl-D-erythritol 4-phosphate cytidylyltransferase</fullName>
        <ecNumber evidence="7">2.7.7.60</ecNumber>
    </recommendedName>
    <alternativeName>
        <fullName evidence="7">4-diphosphocytidyl-2C-methyl-D-erythritol synthase</fullName>
    </alternativeName>
    <alternativeName>
        <fullName evidence="7">MEP cytidylyltransferase</fullName>
        <shortName evidence="7">MCT</shortName>
    </alternativeName>
</protein>
<dbReference type="AlphaFoldDB" id="A0A2Z5G6N6"/>
<keyword evidence="5 7" id="KW-0548">Nucleotidyltransferase</keyword>
<dbReference type="EMBL" id="CP030840">
    <property type="protein sequence ID" value="AXC14649.1"/>
    <property type="molecule type" value="Genomic_DNA"/>
</dbReference>
<keyword evidence="9" id="KW-1185">Reference proteome</keyword>
<evidence type="ECO:0000256" key="6">
    <source>
        <dbReference type="ARBA" id="ARBA00023229"/>
    </source>
</evidence>
<dbReference type="KEGG" id="abas:ACPOL_5401"/>
<comment type="function">
    <text evidence="7">Catalyzes the formation of 4-diphosphocytidyl-2-C-methyl-D-erythritol from CTP and 2-C-methyl-D-erythritol 4-phosphate (MEP).</text>
</comment>
<dbReference type="UniPathway" id="UPA00056">
    <property type="reaction ID" value="UER00093"/>
</dbReference>
<comment type="caution">
    <text evidence="7">Lacks conserved residue(s) required for the propagation of feature annotation.</text>
</comment>
<dbReference type="CDD" id="cd02516">
    <property type="entry name" value="CDP-ME_synthetase"/>
    <property type="match status" value="1"/>
</dbReference>
<evidence type="ECO:0000313" key="8">
    <source>
        <dbReference type="EMBL" id="AXC14649.1"/>
    </source>
</evidence>
<evidence type="ECO:0000313" key="9">
    <source>
        <dbReference type="Proteomes" id="UP000253606"/>
    </source>
</evidence>
<evidence type="ECO:0000256" key="2">
    <source>
        <dbReference type="ARBA" id="ARBA00004787"/>
    </source>
</evidence>
<dbReference type="GO" id="GO:0050518">
    <property type="term" value="F:2-C-methyl-D-erythritol 4-phosphate cytidylyltransferase activity"/>
    <property type="evidence" value="ECO:0007669"/>
    <property type="project" value="UniProtKB-UniRule"/>
</dbReference>
<reference evidence="8 9" key="1">
    <citation type="journal article" date="2018" name="Front. Microbiol.">
        <title>Hydrolytic Capabilities as a Key to Environmental Success: Chitinolytic and Cellulolytic Acidobacteria From Acidic Sub-arctic Soils and Boreal Peatlands.</title>
        <authorList>
            <person name="Belova S.E."/>
            <person name="Ravin N.V."/>
            <person name="Pankratov T.A."/>
            <person name="Rakitin A.L."/>
            <person name="Ivanova A.A."/>
            <person name="Beletsky A.V."/>
            <person name="Mardanov A.V."/>
            <person name="Sinninghe Damste J.S."/>
            <person name="Dedysh S.N."/>
        </authorList>
    </citation>
    <scope>NUCLEOTIDE SEQUENCE [LARGE SCALE GENOMIC DNA]</scope>
    <source>
        <strain evidence="8 9">SBC82</strain>
    </source>
</reference>
<sequence length="226" mass="24115">MAAGAGSSPAPKQFLELRGTPILIHTLRAFLDLPAIAGIFVAVRKPEIPRLEALLDAHRIATKVTIVEGGDTRQLSVANALAAIHGDDDDIVLVHDSVRPLIDAAVISRTIEAVERHGAAIVALPAVDTIKQVERTAHGAIITSTIPREYVVQAQTPQGFRLGLLKRAFREAAVDGFVGTDESSVAERAGIEVAVVPGTVENLKITQQSDLDLAEFFLTQREKGRG</sequence>
<dbReference type="InterPro" id="IPR001228">
    <property type="entry name" value="IspD"/>
</dbReference>
<dbReference type="Gene3D" id="3.90.550.10">
    <property type="entry name" value="Spore Coat Polysaccharide Biosynthesis Protein SpsA, Chain A"/>
    <property type="match status" value="1"/>
</dbReference>
<evidence type="ECO:0000256" key="7">
    <source>
        <dbReference type="HAMAP-Rule" id="MF_00108"/>
    </source>
</evidence>
<evidence type="ECO:0000256" key="5">
    <source>
        <dbReference type="ARBA" id="ARBA00022695"/>
    </source>
</evidence>
<dbReference type="GO" id="GO:0019288">
    <property type="term" value="P:isopentenyl diphosphate biosynthetic process, methylerythritol 4-phosphate pathway"/>
    <property type="evidence" value="ECO:0007669"/>
    <property type="project" value="UniProtKB-UniRule"/>
</dbReference>
<name>A0A2Z5G6N6_9BACT</name>
<organism evidence="8 9">
    <name type="scientific">Acidisarcina polymorpha</name>
    <dbReference type="NCBI Taxonomy" id="2211140"/>
    <lineage>
        <taxon>Bacteria</taxon>
        <taxon>Pseudomonadati</taxon>
        <taxon>Acidobacteriota</taxon>
        <taxon>Terriglobia</taxon>
        <taxon>Terriglobales</taxon>
        <taxon>Acidobacteriaceae</taxon>
        <taxon>Acidisarcina</taxon>
    </lineage>
</organism>
<dbReference type="EC" id="2.7.7.60" evidence="7"/>